<dbReference type="InterPro" id="IPR007820">
    <property type="entry name" value="AbrB_fam"/>
</dbReference>
<dbReference type="InterPro" id="IPR017516">
    <property type="entry name" value="AbrB_dup"/>
</dbReference>
<evidence type="ECO:0000313" key="3">
    <source>
        <dbReference type="Proteomes" id="UP001589854"/>
    </source>
</evidence>
<feature type="transmembrane region" description="Helical" evidence="1">
    <location>
        <begin position="186"/>
        <end position="202"/>
    </location>
</feature>
<keyword evidence="1" id="KW-1133">Transmembrane helix</keyword>
<keyword evidence="1" id="KW-0472">Membrane</keyword>
<evidence type="ECO:0000313" key="2">
    <source>
        <dbReference type="EMBL" id="MFC0270795.1"/>
    </source>
</evidence>
<dbReference type="PANTHER" id="PTHR38457:SF1">
    <property type="entry name" value="REGULATOR ABRB-RELATED"/>
    <property type="match status" value="1"/>
</dbReference>
<feature type="transmembrane region" description="Helical" evidence="1">
    <location>
        <begin position="326"/>
        <end position="344"/>
    </location>
</feature>
<comment type="caution">
    <text evidence="2">The sequence shown here is derived from an EMBL/GenBank/DDBJ whole genome shotgun (WGS) entry which is preliminary data.</text>
</comment>
<gene>
    <name evidence="2" type="ORF">ACFFIX_04925</name>
</gene>
<feature type="transmembrane region" description="Helical" evidence="1">
    <location>
        <begin position="265"/>
        <end position="284"/>
    </location>
</feature>
<reference evidence="2 3" key="1">
    <citation type="submission" date="2024-09" db="EMBL/GenBank/DDBJ databases">
        <authorList>
            <person name="Sun Q."/>
            <person name="Mori K."/>
        </authorList>
    </citation>
    <scope>NUCLEOTIDE SEQUENCE [LARGE SCALE GENOMIC DNA]</scope>
    <source>
        <strain evidence="2 3">CCM 7228</strain>
    </source>
</reference>
<feature type="transmembrane region" description="Helical" evidence="1">
    <location>
        <begin position="12"/>
        <end position="35"/>
    </location>
</feature>
<accession>A0ABV6GAU0</accession>
<protein>
    <submittedName>
        <fullName evidence="2">AbrB family transcriptional regulator</fullName>
    </submittedName>
</protein>
<keyword evidence="3" id="KW-1185">Reference proteome</keyword>
<proteinExistence type="predicted"/>
<dbReference type="EMBL" id="JBHLVO010000002">
    <property type="protein sequence ID" value="MFC0270795.1"/>
    <property type="molecule type" value="Genomic_DNA"/>
</dbReference>
<dbReference type="RefSeq" id="WP_378931117.1">
    <property type="nucleotide sequence ID" value="NZ_JBHLVO010000002.1"/>
</dbReference>
<keyword evidence="1" id="KW-0812">Transmembrane</keyword>
<dbReference type="Pfam" id="PF05145">
    <property type="entry name" value="AbrB"/>
    <property type="match status" value="1"/>
</dbReference>
<feature type="transmembrane region" description="Helical" evidence="1">
    <location>
        <begin position="234"/>
        <end position="253"/>
    </location>
</feature>
<name>A0ABV6GAU0_9BACI</name>
<feature type="transmembrane region" description="Helical" evidence="1">
    <location>
        <begin position="296"/>
        <end position="314"/>
    </location>
</feature>
<dbReference type="PIRSF" id="PIRSF038991">
    <property type="entry name" value="Protein_AbrB"/>
    <property type="match status" value="1"/>
</dbReference>
<feature type="transmembrane region" description="Helical" evidence="1">
    <location>
        <begin position="143"/>
        <end position="166"/>
    </location>
</feature>
<evidence type="ECO:0000256" key="1">
    <source>
        <dbReference type="SAM" id="Phobius"/>
    </source>
</evidence>
<sequence length="361" mass="39158">MSVTKPIKIIETYSIGLLGGLIFLFLNWPLPWILGPMTTLILWKSSTYRDVYCPNLLKNSSFIILGIYFGLSFTKETFLTVGPYLFPFLLTTCILVAISIANSIIISKFTNVDVVTSVFASIPGGLSEMVAASESLNANTALVTIFQTVRLLTVVFLVPFSVLHLFPTDMRGGPFETVSAEEVSSVFSYGWFILCGFVGWLLRKKLPAAFVIAPLLTTGVLNVLEVSLPGIPVLLLIFAQLTIGISLGSKITIQDIVKGGKYCGFYFGSTIILILVSFGLGYLLSAQTVLDLPTAMLSLAPGGLVEMVLTATAVKADPAIVSSLQFIRLLFIIIVVPALLKWWFGKKSASALVSPDKHKEL</sequence>
<feature type="transmembrane region" description="Helical" evidence="1">
    <location>
        <begin position="209"/>
        <end position="228"/>
    </location>
</feature>
<organism evidence="2 3">
    <name type="scientific">Metabacillus herbersteinensis</name>
    <dbReference type="NCBI Taxonomy" id="283816"/>
    <lineage>
        <taxon>Bacteria</taxon>
        <taxon>Bacillati</taxon>
        <taxon>Bacillota</taxon>
        <taxon>Bacilli</taxon>
        <taxon>Bacillales</taxon>
        <taxon>Bacillaceae</taxon>
        <taxon>Metabacillus</taxon>
    </lineage>
</organism>
<dbReference type="Proteomes" id="UP001589854">
    <property type="component" value="Unassembled WGS sequence"/>
</dbReference>
<dbReference type="NCBIfam" id="TIGR03082">
    <property type="entry name" value="Gneg_AbrB_dup"/>
    <property type="match status" value="2"/>
</dbReference>
<feature type="transmembrane region" description="Helical" evidence="1">
    <location>
        <begin position="85"/>
        <end position="106"/>
    </location>
</feature>
<dbReference type="PANTHER" id="PTHR38457">
    <property type="entry name" value="REGULATOR ABRB-RELATED"/>
    <property type="match status" value="1"/>
</dbReference>